<dbReference type="Proteomes" id="UP000682733">
    <property type="component" value="Unassembled WGS sequence"/>
</dbReference>
<keyword evidence="5" id="KW-0812">Transmembrane</keyword>
<dbReference type="InterPro" id="IPR011042">
    <property type="entry name" value="6-blade_b-propeller_TolB-like"/>
</dbReference>
<feature type="compositionally biased region" description="Low complexity" evidence="4">
    <location>
        <begin position="13"/>
        <end position="23"/>
    </location>
</feature>
<reference evidence="6" key="1">
    <citation type="submission" date="2021-02" db="EMBL/GenBank/DDBJ databases">
        <authorList>
            <person name="Nowell W R."/>
        </authorList>
    </citation>
    <scope>NUCLEOTIDE SEQUENCE</scope>
</reference>
<dbReference type="OrthoDB" id="10067031at2759"/>
<dbReference type="Pfam" id="PF01436">
    <property type="entry name" value="NHL"/>
    <property type="match status" value="1"/>
</dbReference>
<evidence type="ECO:0000256" key="2">
    <source>
        <dbReference type="ARBA" id="ARBA00022737"/>
    </source>
</evidence>
<evidence type="ECO:0000256" key="4">
    <source>
        <dbReference type="SAM" id="MobiDB-lite"/>
    </source>
</evidence>
<dbReference type="EMBL" id="CAJNOQ010003688">
    <property type="protein sequence ID" value="CAF1024799.1"/>
    <property type="molecule type" value="Genomic_DNA"/>
</dbReference>
<feature type="region of interest" description="Disordered" evidence="4">
    <location>
        <begin position="1"/>
        <end position="39"/>
    </location>
</feature>
<proteinExistence type="predicted"/>
<name>A0A814IKK2_9BILA</name>
<keyword evidence="5" id="KW-0472">Membrane</keyword>
<dbReference type="AlphaFoldDB" id="A0A814IKK2"/>
<protein>
    <recommendedName>
        <fullName evidence="11">NHL repeat containing protein</fullName>
    </recommendedName>
</protein>
<evidence type="ECO:0000256" key="3">
    <source>
        <dbReference type="ARBA" id="ARBA00023180"/>
    </source>
</evidence>
<evidence type="ECO:0000313" key="10">
    <source>
        <dbReference type="Proteomes" id="UP000663829"/>
    </source>
</evidence>
<evidence type="ECO:0000313" key="9">
    <source>
        <dbReference type="EMBL" id="CAF3839429.1"/>
    </source>
</evidence>
<evidence type="ECO:0008006" key="11">
    <source>
        <dbReference type="Google" id="ProtNLM"/>
    </source>
</evidence>
<sequence length="452" mass="48445">MSTASEFLKSKQPRVVVRPSLSSSPPPPQKRYPIAEPSAASNNVQQVNLDLKTIHEVPTKSSFRSKKYKRLIGLAMCLSCVMGAAVPFVIVFGGGKNTDTSGTTVCRTSTHTTTTGNYRKSKMNDEPLTFYFTSPAVTCTSMISWNSTGITVAGVTGSSGATSTLINYPKDVAVDSYMAVYVSDSDNARIQRWSAGATMADTVAGTTGSVGSSSTEFAEPRATFIDSNNTLYVADFFNYRIQKFSYNSTIGVTVAGVGTSGSAYNQINGCYGVYVDGNGAIYYSDYNNHRIMRWDATSSTGVLVVGGNGAGSALNQLSGPQKFDFDPNNSSILYIADQNNHRIQMWALGGTTGRTVAGGNGFGNALNQLAYPWDVLADVQGYLYISDTYNHRILQWLIGASSGVVLIGSSSPTAGSGAADLNYPNGILFDSYRNLYVADSNNFRIQKYLFCT</sequence>
<dbReference type="CDD" id="cd05819">
    <property type="entry name" value="NHL"/>
    <property type="match status" value="1"/>
</dbReference>
<keyword evidence="1" id="KW-0732">Signal</keyword>
<evidence type="ECO:0000313" key="7">
    <source>
        <dbReference type="EMBL" id="CAF1075660.1"/>
    </source>
</evidence>
<feature type="transmembrane region" description="Helical" evidence="5">
    <location>
        <begin position="71"/>
        <end position="93"/>
    </location>
</feature>
<evidence type="ECO:0000256" key="5">
    <source>
        <dbReference type="SAM" id="Phobius"/>
    </source>
</evidence>
<keyword evidence="3" id="KW-0325">Glycoprotein</keyword>
<dbReference type="EMBL" id="CAJNOK010008899">
    <property type="protein sequence ID" value="CAF1075660.1"/>
    <property type="molecule type" value="Genomic_DNA"/>
</dbReference>
<dbReference type="Proteomes" id="UP000663829">
    <property type="component" value="Unassembled WGS sequence"/>
</dbReference>
<dbReference type="Gene3D" id="2.120.10.30">
    <property type="entry name" value="TolB, C-terminal domain"/>
    <property type="match status" value="1"/>
</dbReference>
<dbReference type="SUPFAM" id="SSF101898">
    <property type="entry name" value="NHL repeat"/>
    <property type="match status" value="1"/>
</dbReference>
<keyword evidence="2" id="KW-0677">Repeat</keyword>
<organism evidence="6 10">
    <name type="scientific">Didymodactylos carnosus</name>
    <dbReference type="NCBI Taxonomy" id="1234261"/>
    <lineage>
        <taxon>Eukaryota</taxon>
        <taxon>Metazoa</taxon>
        <taxon>Spiralia</taxon>
        <taxon>Gnathifera</taxon>
        <taxon>Rotifera</taxon>
        <taxon>Eurotatoria</taxon>
        <taxon>Bdelloidea</taxon>
        <taxon>Philodinida</taxon>
        <taxon>Philodinidae</taxon>
        <taxon>Didymodactylos</taxon>
    </lineage>
</organism>
<gene>
    <name evidence="6" type="ORF">GPM918_LOCUS14971</name>
    <name evidence="7" type="ORF">OVA965_LOCUS18115</name>
    <name evidence="8" type="ORF">SRO942_LOCUS14968</name>
    <name evidence="9" type="ORF">TMI583_LOCUS18125</name>
</gene>
<evidence type="ECO:0000256" key="1">
    <source>
        <dbReference type="ARBA" id="ARBA00022729"/>
    </source>
</evidence>
<dbReference type="Proteomes" id="UP000681722">
    <property type="component" value="Unassembled WGS sequence"/>
</dbReference>
<dbReference type="EMBL" id="CAJOBC010003687">
    <property type="protein sequence ID" value="CAF3795981.1"/>
    <property type="molecule type" value="Genomic_DNA"/>
</dbReference>
<dbReference type="Gene3D" id="2.40.10.500">
    <property type="match status" value="1"/>
</dbReference>
<dbReference type="EMBL" id="CAJOBA010008914">
    <property type="protein sequence ID" value="CAF3839429.1"/>
    <property type="molecule type" value="Genomic_DNA"/>
</dbReference>
<accession>A0A814IKK2</accession>
<dbReference type="InterPro" id="IPR001258">
    <property type="entry name" value="NHL_repeat"/>
</dbReference>
<comment type="caution">
    <text evidence="6">The sequence shown here is derived from an EMBL/GenBank/DDBJ whole genome shotgun (WGS) entry which is preliminary data.</text>
</comment>
<dbReference type="SUPFAM" id="SSF63829">
    <property type="entry name" value="Calcium-dependent phosphotriesterase"/>
    <property type="match status" value="1"/>
</dbReference>
<evidence type="ECO:0000313" key="8">
    <source>
        <dbReference type="EMBL" id="CAF3795981.1"/>
    </source>
</evidence>
<keyword evidence="5" id="KW-1133">Transmembrane helix</keyword>
<evidence type="ECO:0000313" key="6">
    <source>
        <dbReference type="EMBL" id="CAF1024799.1"/>
    </source>
</evidence>
<dbReference type="Proteomes" id="UP000677228">
    <property type="component" value="Unassembled WGS sequence"/>
</dbReference>
<keyword evidence="10" id="KW-1185">Reference proteome</keyword>
<dbReference type="PANTHER" id="PTHR10680:SF14">
    <property type="entry name" value="PEPTIDYL-GLYCINE ALPHA-AMIDATING MONOOXYGENASE"/>
    <property type="match status" value="1"/>
</dbReference>
<dbReference type="PANTHER" id="PTHR10680">
    <property type="entry name" value="PEPTIDYL-GLYCINE ALPHA-AMIDATING MONOOXYGENASE"/>
    <property type="match status" value="1"/>
</dbReference>